<feature type="non-terminal residue" evidence="3">
    <location>
        <position position="1"/>
    </location>
</feature>
<feature type="domain" description="Bacillithiol biosynthesis BshC C-terminal coiled-coil" evidence="2">
    <location>
        <begin position="64"/>
        <end position="221"/>
    </location>
</feature>
<dbReference type="InterPro" id="IPR055399">
    <property type="entry name" value="CC_BshC"/>
</dbReference>
<sequence length="221" mass="25678">QLLEKQPHKFSPNVLLRPLYQDTLLPTVAYVGGQSEVAYFAQMKEVYEGFNLPMPIIYPRISLTLIEKKVDKTLKTYSLKIQDIWQNADAKINEIAKEKIPRSLDIAFQATASHLDKDLTNIKQEILAFEPTLEKSVDLTIRNIHHQISLLKKKILKASKKQNSIMTQRIHLAKSSLYPNQHLQERVYNITPFLLKYGFPLIDKLYKVVDIKHHDHQIIKL</sequence>
<dbReference type="EMBL" id="BARW01024540">
    <property type="protein sequence ID" value="GAI93081.1"/>
    <property type="molecule type" value="Genomic_DNA"/>
</dbReference>
<accession>X1TNY9</accession>
<dbReference type="InterPro" id="IPR055398">
    <property type="entry name" value="Rossmann-like_BshC"/>
</dbReference>
<evidence type="ECO:0000259" key="2">
    <source>
        <dbReference type="Pfam" id="PF24850"/>
    </source>
</evidence>
<feature type="domain" description="Bacillithiol biosynthesis BshC N-terminal Rossmann-like" evidence="1">
    <location>
        <begin position="2"/>
        <end position="60"/>
    </location>
</feature>
<evidence type="ECO:0000259" key="1">
    <source>
        <dbReference type="Pfam" id="PF10079"/>
    </source>
</evidence>
<dbReference type="Pfam" id="PF10079">
    <property type="entry name" value="Rossmann-like_BshC"/>
    <property type="match status" value="1"/>
</dbReference>
<name>X1TNY9_9ZZZZ</name>
<comment type="caution">
    <text evidence="3">The sequence shown here is derived from an EMBL/GenBank/DDBJ whole genome shotgun (WGS) entry which is preliminary data.</text>
</comment>
<evidence type="ECO:0008006" key="4">
    <source>
        <dbReference type="Google" id="ProtNLM"/>
    </source>
</evidence>
<organism evidence="3">
    <name type="scientific">marine sediment metagenome</name>
    <dbReference type="NCBI Taxonomy" id="412755"/>
    <lineage>
        <taxon>unclassified sequences</taxon>
        <taxon>metagenomes</taxon>
        <taxon>ecological metagenomes</taxon>
    </lineage>
</organism>
<gene>
    <name evidence="3" type="ORF">S12H4_40439</name>
</gene>
<dbReference type="AlphaFoldDB" id="X1TNY9"/>
<protein>
    <recommendedName>
        <fullName evidence="4">Bacillithiol biosynthesis BshC</fullName>
    </recommendedName>
</protein>
<dbReference type="Pfam" id="PF24850">
    <property type="entry name" value="CC_BshC"/>
    <property type="match status" value="1"/>
</dbReference>
<evidence type="ECO:0000313" key="3">
    <source>
        <dbReference type="EMBL" id="GAI93081.1"/>
    </source>
</evidence>
<proteinExistence type="predicted"/>
<reference evidence="3" key="1">
    <citation type="journal article" date="2014" name="Front. Microbiol.">
        <title>High frequency of phylogenetically diverse reductive dehalogenase-homologous genes in deep subseafloor sedimentary metagenomes.</title>
        <authorList>
            <person name="Kawai M."/>
            <person name="Futagami T."/>
            <person name="Toyoda A."/>
            <person name="Takaki Y."/>
            <person name="Nishi S."/>
            <person name="Hori S."/>
            <person name="Arai W."/>
            <person name="Tsubouchi T."/>
            <person name="Morono Y."/>
            <person name="Uchiyama I."/>
            <person name="Ito T."/>
            <person name="Fujiyama A."/>
            <person name="Inagaki F."/>
            <person name="Takami H."/>
        </authorList>
    </citation>
    <scope>NUCLEOTIDE SEQUENCE</scope>
    <source>
        <strain evidence="3">Expedition CK06-06</strain>
    </source>
</reference>